<dbReference type="GO" id="GO:0003678">
    <property type="term" value="F:DNA helicase activity"/>
    <property type="evidence" value="ECO:0007669"/>
    <property type="project" value="UniProtKB-EC"/>
</dbReference>
<evidence type="ECO:0000313" key="5">
    <source>
        <dbReference type="Proteomes" id="UP001341840"/>
    </source>
</evidence>
<dbReference type="GO" id="GO:0016787">
    <property type="term" value="F:hydrolase activity"/>
    <property type="evidence" value="ECO:0007669"/>
    <property type="project" value="UniProtKB-KW"/>
</dbReference>
<dbReference type="EMBL" id="JASCZI010151696">
    <property type="protein sequence ID" value="MED6174119.1"/>
    <property type="molecule type" value="Genomic_DNA"/>
</dbReference>
<dbReference type="SUPFAM" id="SSF52540">
    <property type="entry name" value="P-loop containing nucleoside triphosphate hydrolases"/>
    <property type="match status" value="1"/>
</dbReference>
<dbReference type="PANTHER" id="PTHR47157:SF1">
    <property type="entry name" value="CHROMODOMAIN-HELICASE-DNA-BINDING PROTEIN 1-LIKE"/>
    <property type="match status" value="1"/>
</dbReference>
<keyword evidence="4" id="KW-0347">Helicase</keyword>
<evidence type="ECO:0000256" key="1">
    <source>
        <dbReference type="ARBA" id="ARBA00022741"/>
    </source>
</evidence>
<protein>
    <submittedName>
        <fullName evidence="4">Helicase chr10</fullName>
        <ecNumber evidence="4">3.6.4.12</ecNumber>
    </submittedName>
</protein>
<reference evidence="4 5" key="1">
    <citation type="journal article" date="2023" name="Plants (Basel)">
        <title>Bridging the Gap: Combining Genomics and Transcriptomics Approaches to Understand Stylosanthes scabra, an Orphan Legume from the Brazilian Caatinga.</title>
        <authorList>
            <person name="Ferreira-Neto J.R.C."/>
            <person name="da Silva M.D."/>
            <person name="Binneck E."/>
            <person name="de Melo N.F."/>
            <person name="da Silva R.H."/>
            <person name="de Melo A.L.T.M."/>
            <person name="Pandolfi V."/>
            <person name="Bustamante F.O."/>
            <person name="Brasileiro-Vidal A.C."/>
            <person name="Benko-Iseppon A.M."/>
        </authorList>
    </citation>
    <scope>NUCLEOTIDE SEQUENCE [LARGE SCALE GENOMIC DNA]</scope>
    <source>
        <tissue evidence="4">Leaves</tissue>
    </source>
</reference>
<proteinExistence type="predicted"/>
<sequence>MGLGKTLQAIAFLSYLKVYQLSPGPFLVICPLSVTDGWVSEIVKFAPKLDVFKYVGDKESRRNLRMKIHEHVKGQASTDVSSFYFHELTESQ</sequence>
<dbReference type="InterPro" id="IPR031053">
    <property type="entry name" value="ALC1"/>
</dbReference>
<dbReference type="InterPro" id="IPR038718">
    <property type="entry name" value="SNF2-like_sf"/>
</dbReference>
<evidence type="ECO:0000313" key="4">
    <source>
        <dbReference type="EMBL" id="MED6174119.1"/>
    </source>
</evidence>
<gene>
    <name evidence="4" type="primary">CHR10_3</name>
    <name evidence="4" type="ORF">PIB30_065816</name>
</gene>
<dbReference type="InterPro" id="IPR027417">
    <property type="entry name" value="P-loop_NTPase"/>
</dbReference>
<dbReference type="Pfam" id="PF00176">
    <property type="entry name" value="SNF2-rel_dom"/>
    <property type="match status" value="1"/>
</dbReference>
<organism evidence="4 5">
    <name type="scientific">Stylosanthes scabra</name>
    <dbReference type="NCBI Taxonomy" id="79078"/>
    <lineage>
        <taxon>Eukaryota</taxon>
        <taxon>Viridiplantae</taxon>
        <taxon>Streptophyta</taxon>
        <taxon>Embryophyta</taxon>
        <taxon>Tracheophyta</taxon>
        <taxon>Spermatophyta</taxon>
        <taxon>Magnoliopsida</taxon>
        <taxon>eudicotyledons</taxon>
        <taxon>Gunneridae</taxon>
        <taxon>Pentapetalae</taxon>
        <taxon>rosids</taxon>
        <taxon>fabids</taxon>
        <taxon>Fabales</taxon>
        <taxon>Fabaceae</taxon>
        <taxon>Papilionoideae</taxon>
        <taxon>50 kb inversion clade</taxon>
        <taxon>dalbergioids sensu lato</taxon>
        <taxon>Dalbergieae</taxon>
        <taxon>Pterocarpus clade</taxon>
        <taxon>Stylosanthes</taxon>
    </lineage>
</organism>
<feature type="domain" description="SNF2 N-terminal" evidence="3">
    <location>
        <begin position="1"/>
        <end position="67"/>
    </location>
</feature>
<comment type="caution">
    <text evidence="4">The sequence shown here is derived from an EMBL/GenBank/DDBJ whole genome shotgun (WGS) entry which is preliminary data.</text>
</comment>
<keyword evidence="1" id="KW-0547">Nucleotide-binding</keyword>
<dbReference type="Gene3D" id="3.40.50.10810">
    <property type="entry name" value="Tandem AAA-ATPase domain"/>
    <property type="match status" value="1"/>
</dbReference>
<keyword evidence="5" id="KW-1185">Reference proteome</keyword>
<dbReference type="PANTHER" id="PTHR47157">
    <property type="entry name" value="CHROMODOMAIN-HELICASE-DNA-BINDING PROTEIN 1-LIKE"/>
    <property type="match status" value="1"/>
</dbReference>
<keyword evidence="4" id="KW-0378">Hydrolase</keyword>
<dbReference type="EC" id="3.6.4.12" evidence="4"/>
<keyword evidence="2" id="KW-0067">ATP-binding</keyword>
<name>A0ABU6VLZ2_9FABA</name>
<dbReference type="Proteomes" id="UP001341840">
    <property type="component" value="Unassembled WGS sequence"/>
</dbReference>
<accession>A0ABU6VLZ2</accession>
<evidence type="ECO:0000256" key="2">
    <source>
        <dbReference type="ARBA" id="ARBA00022840"/>
    </source>
</evidence>
<dbReference type="InterPro" id="IPR000330">
    <property type="entry name" value="SNF2_N"/>
</dbReference>
<evidence type="ECO:0000259" key="3">
    <source>
        <dbReference type="Pfam" id="PF00176"/>
    </source>
</evidence>